<dbReference type="Proteomes" id="UP001230317">
    <property type="component" value="Unassembled WGS sequence"/>
</dbReference>
<evidence type="ECO:0000313" key="4">
    <source>
        <dbReference type="EMBL" id="MDK4334623.1"/>
    </source>
</evidence>
<feature type="domain" description="LytR/CpsA/Psr regulator C-terminal" evidence="3">
    <location>
        <begin position="215"/>
        <end position="287"/>
    </location>
</feature>
<reference evidence="4" key="1">
    <citation type="submission" date="2023-05" db="EMBL/GenBank/DDBJ databases">
        <title>Metabolic capabilities are highly conserved among human nasal-associated Corynebacterium species in pangenomic analyses.</title>
        <authorList>
            <person name="Tran T.H."/>
            <person name="Roberts A.Q."/>
            <person name="Escapa I.F."/>
            <person name="Gao W."/>
            <person name="Conlan S."/>
            <person name="Kong H."/>
            <person name="Segre J.A."/>
            <person name="Kelly M.S."/>
            <person name="Lemon K.P."/>
        </authorList>
    </citation>
    <scope>NUCLEOTIDE SEQUENCE</scope>
    <source>
        <strain evidence="4">KPL2618</strain>
    </source>
</reference>
<accession>A0AAP4F7Z4</accession>
<feature type="compositionally biased region" description="Gly residues" evidence="1">
    <location>
        <begin position="128"/>
        <end position="141"/>
    </location>
</feature>
<name>A0AAP4F7Z4_9CORY</name>
<proteinExistence type="predicted"/>
<dbReference type="EMBL" id="JASNVU010000004">
    <property type="protein sequence ID" value="MDK4334623.1"/>
    <property type="molecule type" value="Genomic_DNA"/>
</dbReference>
<dbReference type="AlphaFoldDB" id="A0AAP4F7Z4"/>
<evidence type="ECO:0000256" key="1">
    <source>
        <dbReference type="SAM" id="MobiDB-lite"/>
    </source>
</evidence>
<keyword evidence="2" id="KW-0472">Membrane</keyword>
<feature type="region of interest" description="Disordered" evidence="1">
    <location>
        <begin position="112"/>
        <end position="232"/>
    </location>
</feature>
<comment type="caution">
    <text evidence="4">The sequence shown here is derived from an EMBL/GenBank/DDBJ whole genome shotgun (WGS) entry which is preliminary data.</text>
</comment>
<dbReference type="InterPro" id="IPR027381">
    <property type="entry name" value="LytR/CpsA/Psr_C"/>
</dbReference>
<keyword evidence="2" id="KW-0812">Transmembrane</keyword>
<organism evidence="4 5">
    <name type="scientific">Corynebacterium accolens</name>
    <dbReference type="NCBI Taxonomy" id="38284"/>
    <lineage>
        <taxon>Bacteria</taxon>
        <taxon>Bacillati</taxon>
        <taxon>Actinomycetota</taxon>
        <taxon>Actinomycetes</taxon>
        <taxon>Mycobacteriales</taxon>
        <taxon>Corynebacteriaceae</taxon>
        <taxon>Corynebacterium</taxon>
    </lineage>
</organism>
<gene>
    <name evidence="4" type="ORF">QPX58_04240</name>
</gene>
<feature type="transmembrane region" description="Helical" evidence="2">
    <location>
        <begin position="86"/>
        <end position="104"/>
    </location>
</feature>
<evidence type="ECO:0000256" key="2">
    <source>
        <dbReference type="SAM" id="Phobius"/>
    </source>
</evidence>
<evidence type="ECO:0000259" key="3">
    <source>
        <dbReference type="Pfam" id="PF13399"/>
    </source>
</evidence>
<protein>
    <submittedName>
        <fullName evidence="4">LytR C-terminal domain-containing protein</fullName>
    </submittedName>
</protein>
<keyword evidence="2" id="KW-1133">Transmembrane helix</keyword>
<evidence type="ECO:0000313" key="5">
    <source>
        <dbReference type="Proteomes" id="UP001230317"/>
    </source>
</evidence>
<sequence length="312" mass="31462">MTKENPDNLYDQQFDDAVGDAAAADYGDAYYDDAYEGAYDGAYDDEVDGEDVAAGAAGAGAGAAAARTGSGGGGAHAKKSGLPLRGLAMVLIAVAVMLGLWGLYAMTSEDDDSTVASDSEQSKSDGSANGGQEGNGAGGPAADGARGDGSRADGANNQPPREGENARPNGGAEGEANRDANRDTGARDQHGEGRGGDEARAGGNDAPSAARDRNDIKVSVLNNSGESDKAKNEADVLKDGGFKVGYVGNLPGDVLTVPKTTVFYPEGDASAESLAKEVAARYQAEVKPMNKDLPKEATEDGAVVVALAVPQA</sequence>
<feature type="compositionally biased region" description="Basic and acidic residues" evidence="1">
    <location>
        <begin position="175"/>
        <end position="200"/>
    </location>
</feature>
<dbReference type="Gene3D" id="3.30.70.2390">
    <property type="match status" value="1"/>
</dbReference>
<dbReference type="RefSeq" id="WP_284641900.1">
    <property type="nucleotide sequence ID" value="NZ_JASNVU010000004.1"/>
</dbReference>
<dbReference type="Pfam" id="PF13399">
    <property type="entry name" value="LytR_C"/>
    <property type="match status" value="1"/>
</dbReference>